<evidence type="ECO:0000313" key="2">
    <source>
        <dbReference type="EMBL" id="QBB69156.1"/>
    </source>
</evidence>
<evidence type="ECO:0000313" key="3">
    <source>
        <dbReference type="Proteomes" id="UP000291562"/>
    </source>
</evidence>
<keyword evidence="2" id="KW-0808">Transferase</keyword>
<dbReference type="InterPro" id="IPR051908">
    <property type="entry name" value="Ribosomal_N-acetyltransferase"/>
</dbReference>
<dbReference type="EMBL" id="CP035704">
    <property type="protein sequence ID" value="QBB69156.1"/>
    <property type="molecule type" value="Genomic_DNA"/>
</dbReference>
<dbReference type="GO" id="GO:1990189">
    <property type="term" value="F:protein N-terminal-serine acetyltransferase activity"/>
    <property type="evidence" value="ECO:0007669"/>
    <property type="project" value="TreeGrafter"/>
</dbReference>
<reference evidence="2 3" key="1">
    <citation type="submission" date="2019-01" db="EMBL/GenBank/DDBJ databases">
        <title>Pseudolysobacter antarctica gen. nov., sp. nov., isolated from Fildes Peninsula, Antarctica.</title>
        <authorList>
            <person name="Wei Z."/>
            <person name="Peng F."/>
        </authorList>
    </citation>
    <scope>NUCLEOTIDE SEQUENCE [LARGE SCALE GENOMIC DNA]</scope>
    <source>
        <strain evidence="2 3">AQ6-296</strain>
    </source>
</reference>
<name>A0A411HF94_9GAMM</name>
<keyword evidence="3" id="KW-1185">Reference proteome</keyword>
<dbReference type="FunFam" id="3.40.630.30:FF:000047">
    <property type="entry name" value="Acetyltransferase, GNAT family"/>
    <property type="match status" value="1"/>
</dbReference>
<dbReference type="InterPro" id="IPR016181">
    <property type="entry name" value="Acyl_CoA_acyltransferase"/>
</dbReference>
<gene>
    <name evidence="2" type="ORF">ELE36_01505</name>
</gene>
<dbReference type="Gene3D" id="3.40.630.30">
    <property type="match status" value="1"/>
</dbReference>
<dbReference type="AlphaFoldDB" id="A0A411HF94"/>
<dbReference type="RefSeq" id="WP_129831412.1">
    <property type="nucleotide sequence ID" value="NZ_CP035704.1"/>
</dbReference>
<proteinExistence type="predicted"/>
<evidence type="ECO:0000259" key="1">
    <source>
        <dbReference type="PROSITE" id="PS51186"/>
    </source>
</evidence>
<dbReference type="SUPFAM" id="SSF55729">
    <property type="entry name" value="Acyl-CoA N-acyltransferases (Nat)"/>
    <property type="match status" value="1"/>
</dbReference>
<dbReference type="InterPro" id="IPR000182">
    <property type="entry name" value="GNAT_dom"/>
</dbReference>
<dbReference type="OrthoDB" id="5295305at2"/>
<organism evidence="2 3">
    <name type="scientific">Pseudolysobacter antarcticus</name>
    <dbReference type="NCBI Taxonomy" id="2511995"/>
    <lineage>
        <taxon>Bacteria</taxon>
        <taxon>Pseudomonadati</taxon>
        <taxon>Pseudomonadota</taxon>
        <taxon>Gammaproteobacteria</taxon>
        <taxon>Lysobacterales</taxon>
        <taxon>Rhodanobacteraceae</taxon>
        <taxon>Pseudolysobacter</taxon>
    </lineage>
</organism>
<accession>A0A411HF94</accession>
<dbReference type="PANTHER" id="PTHR43441:SF2">
    <property type="entry name" value="FAMILY ACETYLTRANSFERASE, PUTATIVE (AFU_ORTHOLOGUE AFUA_7G00850)-RELATED"/>
    <property type="match status" value="1"/>
</dbReference>
<feature type="domain" description="N-acetyltransferase" evidence="1">
    <location>
        <begin position="51"/>
        <end position="191"/>
    </location>
</feature>
<dbReference type="Proteomes" id="UP000291562">
    <property type="component" value="Chromosome"/>
</dbReference>
<sequence>MAEMHNEHGQSIGDTVTWSMRNPPERISLVGRYCRLEPLDSERHAEALFGVLNAEAAAANWTYLAHEPPREFAAYSARLADLQLSRDPLHFAITDADGRAIGTASYLRIDPGNGSIEVGHLNFSAQLQRTPAATEAMFLLMQYAFDKLAYRRYEWKCDSLNAPSRAAASRLGFRFEGVFRQALVYKGRNRDTAWYSIIDREWPALKAAFERWLAPTNFDADGRQRETLGALKAACVIDA</sequence>
<dbReference type="KEGG" id="xbc:ELE36_01505"/>
<dbReference type="GO" id="GO:0008999">
    <property type="term" value="F:protein-N-terminal-alanine acetyltransferase activity"/>
    <property type="evidence" value="ECO:0007669"/>
    <property type="project" value="TreeGrafter"/>
</dbReference>
<dbReference type="Pfam" id="PF13302">
    <property type="entry name" value="Acetyltransf_3"/>
    <property type="match status" value="1"/>
</dbReference>
<dbReference type="PROSITE" id="PS51186">
    <property type="entry name" value="GNAT"/>
    <property type="match status" value="1"/>
</dbReference>
<dbReference type="PANTHER" id="PTHR43441">
    <property type="entry name" value="RIBOSOMAL-PROTEIN-SERINE ACETYLTRANSFERASE"/>
    <property type="match status" value="1"/>
</dbReference>
<protein>
    <submittedName>
        <fullName evidence="2">N-acetyltransferase</fullName>
    </submittedName>
</protein>